<comment type="caution">
    <text evidence="2">The sequence shown here is derived from an EMBL/GenBank/DDBJ whole genome shotgun (WGS) entry which is preliminary data.</text>
</comment>
<name>A0ABU1YG24_ROSSA</name>
<dbReference type="PANTHER" id="PTHR37461">
    <property type="entry name" value="ANTI-SIGMA-K FACTOR RSKA"/>
    <property type="match status" value="1"/>
</dbReference>
<dbReference type="RefSeq" id="WP_310260194.1">
    <property type="nucleotide sequence ID" value="NZ_JAVDXU010000001.1"/>
</dbReference>
<dbReference type="Pfam" id="PF10099">
    <property type="entry name" value="RskA_C"/>
    <property type="match status" value="1"/>
</dbReference>
<accession>A0ABU1YG24</accession>
<dbReference type="InterPro" id="IPR051474">
    <property type="entry name" value="Anti-sigma-K/W_factor"/>
</dbReference>
<feature type="domain" description="Anti-sigma K factor RskA C-terminal" evidence="1">
    <location>
        <begin position="99"/>
        <end position="221"/>
    </location>
</feature>
<gene>
    <name evidence="2" type="ORF">J2X20_000423</name>
</gene>
<dbReference type="Proteomes" id="UP001180453">
    <property type="component" value="Unassembled WGS sequence"/>
</dbReference>
<sequence length="239" mass="25666">MNYLRPELLDQLAREYVLGTLAGGARRRFEAIARDAAEARQAILAWQERLAVLELSHVPVQPPVGNWAGIERRLFGKPARSASWWQAVGSWFPGRALGGVAAGVLVAVLTLRSAPEWAGLEERSEALPQSYVGLLHDAQDKPALLASSRRHGRQLTLKVLAPLSVPPGMVARLWAVPKTGAPFLLGTLPAQGSTSIDMPDTSERLLFNVPRLGVTVESADVAATAPGAFVLTGSCVKLW</sequence>
<keyword evidence="3" id="KW-1185">Reference proteome</keyword>
<reference evidence="2 3" key="1">
    <citation type="submission" date="2023-07" db="EMBL/GenBank/DDBJ databases">
        <title>Sorghum-associated microbial communities from plants grown in Nebraska, USA.</title>
        <authorList>
            <person name="Schachtman D."/>
        </authorList>
    </citation>
    <scope>NUCLEOTIDE SEQUENCE [LARGE SCALE GENOMIC DNA]</scope>
    <source>
        <strain evidence="2 3">BE314</strain>
    </source>
</reference>
<dbReference type="PANTHER" id="PTHR37461:SF1">
    <property type="entry name" value="ANTI-SIGMA-K FACTOR RSKA"/>
    <property type="match status" value="1"/>
</dbReference>
<proteinExistence type="predicted"/>
<evidence type="ECO:0000313" key="2">
    <source>
        <dbReference type="EMBL" id="MDR7267794.1"/>
    </source>
</evidence>
<evidence type="ECO:0000259" key="1">
    <source>
        <dbReference type="Pfam" id="PF10099"/>
    </source>
</evidence>
<protein>
    <submittedName>
        <fullName evidence="2">Anti-sigma-K factor RskA</fullName>
    </submittedName>
</protein>
<dbReference type="EMBL" id="JAVDXU010000001">
    <property type="protein sequence ID" value="MDR7267794.1"/>
    <property type="molecule type" value="Genomic_DNA"/>
</dbReference>
<dbReference type="InterPro" id="IPR018764">
    <property type="entry name" value="RskA_C"/>
</dbReference>
<organism evidence="2 3">
    <name type="scientific">Roseateles saccharophilus</name>
    <name type="common">Pseudomonas saccharophila</name>
    <dbReference type="NCBI Taxonomy" id="304"/>
    <lineage>
        <taxon>Bacteria</taxon>
        <taxon>Pseudomonadati</taxon>
        <taxon>Pseudomonadota</taxon>
        <taxon>Betaproteobacteria</taxon>
        <taxon>Burkholderiales</taxon>
        <taxon>Sphaerotilaceae</taxon>
        <taxon>Roseateles</taxon>
    </lineage>
</organism>
<evidence type="ECO:0000313" key="3">
    <source>
        <dbReference type="Proteomes" id="UP001180453"/>
    </source>
</evidence>